<evidence type="ECO:0000313" key="1">
    <source>
        <dbReference type="EMBL" id="NRT90168.1"/>
    </source>
</evidence>
<organism evidence="1 2">
    <name type="scientific">Clostridium beijerinckii</name>
    <name type="common">Clostridium MP</name>
    <dbReference type="NCBI Taxonomy" id="1520"/>
    <lineage>
        <taxon>Bacteria</taxon>
        <taxon>Bacillati</taxon>
        <taxon>Bacillota</taxon>
        <taxon>Clostridia</taxon>
        <taxon>Eubacteriales</taxon>
        <taxon>Clostridiaceae</taxon>
        <taxon>Clostridium</taxon>
    </lineage>
</organism>
<accession>A0AAX0B6D8</accession>
<protein>
    <recommendedName>
        <fullName evidence="3">Phage protein</fullName>
    </recommendedName>
</protein>
<name>A0AAX0B6D8_CLOBE</name>
<dbReference type="RefSeq" id="WP_173711481.1">
    <property type="nucleotide sequence ID" value="NZ_JABSWW010000001.1"/>
</dbReference>
<comment type="caution">
    <text evidence="1">The sequence shown here is derived from an EMBL/GenBank/DDBJ whole genome shotgun (WGS) entry which is preliminary data.</text>
</comment>
<dbReference type="EMBL" id="JABSWW010000001">
    <property type="protein sequence ID" value="NRT90168.1"/>
    <property type="molecule type" value="Genomic_DNA"/>
</dbReference>
<dbReference type="AlphaFoldDB" id="A0AAX0B6D8"/>
<sequence length="84" mass="9294">MKILKINNEQFKADKIIKNQTDILGQNLNGNEVFAFRGISDFAGFTVIKEDGEGCDFDTLEPTIADLQTQIFKLTTQLINGGAL</sequence>
<evidence type="ECO:0008006" key="3">
    <source>
        <dbReference type="Google" id="ProtNLM"/>
    </source>
</evidence>
<proteinExistence type="predicted"/>
<gene>
    <name evidence="1" type="ORF">B0H41_003847</name>
</gene>
<dbReference type="Proteomes" id="UP001193748">
    <property type="component" value="Unassembled WGS sequence"/>
</dbReference>
<reference evidence="1" key="2">
    <citation type="journal article" date="2022" name="Nat. Biotechnol.">
        <title>Carbon-negative production of acetone and isopropanol by gas fermentation at industrial pilot scale.</title>
        <authorList>
            <person name="Liew F.E."/>
            <person name="Nogle R."/>
            <person name="Abdalla T."/>
            <person name="Rasor B.J."/>
            <person name="Canter C."/>
            <person name="Jensen R.O."/>
            <person name="Wang L."/>
            <person name="Strutz J."/>
            <person name="Chirania P."/>
            <person name="De Tissera S."/>
            <person name="Mueller A.P."/>
            <person name="Ruan Z."/>
            <person name="Gao A."/>
            <person name="Tran L."/>
            <person name="Engle N.L."/>
            <person name="Bromley J.C."/>
            <person name="Daniell J."/>
            <person name="Conrado R."/>
            <person name="Tschaplinski T.J."/>
            <person name="Giannone R.J."/>
            <person name="Hettich R.L."/>
            <person name="Karim A.S."/>
            <person name="Simpson S.D."/>
            <person name="Brown S.D."/>
            <person name="Leang C."/>
            <person name="Jewett M.C."/>
            <person name="Kopke M."/>
        </authorList>
    </citation>
    <scope>NUCLEOTIDE SEQUENCE</scope>
    <source>
        <strain evidence="1">DJ080</strain>
    </source>
</reference>
<evidence type="ECO:0000313" key="2">
    <source>
        <dbReference type="Proteomes" id="UP001193748"/>
    </source>
</evidence>
<reference evidence="1" key="1">
    <citation type="submission" date="2020-05" db="EMBL/GenBank/DDBJ databases">
        <authorList>
            <person name="Brown S."/>
            <person name="Huntemann M."/>
            <person name="Clum A."/>
            <person name="Spunde A."/>
            <person name="Palaniappan K."/>
            <person name="Ritter S."/>
            <person name="Mikhailova N."/>
            <person name="Chen I.-M."/>
            <person name="Stamatis D."/>
            <person name="Reddy T."/>
            <person name="O'Malley R."/>
            <person name="Daum C."/>
            <person name="Shapiro N."/>
            <person name="Ivanova N."/>
            <person name="Kyrpides N."/>
            <person name="Woyke T."/>
        </authorList>
    </citation>
    <scope>NUCLEOTIDE SEQUENCE</scope>
    <source>
        <strain evidence="1">DJ080</strain>
    </source>
</reference>